<dbReference type="Proteomes" id="UP000295626">
    <property type="component" value="Unassembled WGS sequence"/>
</dbReference>
<comment type="caution">
    <text evidence="1">The sequence shown here is derived from an EMBL/GenBank/DDBJ whole genome shotgun (WGS) entry which is preliminary data.</text>
</comment>
<accession>A0ABY2DQB9</accession>
<name>A0ABY2DQB9_9ACTN</name>
<gene>
    <name evidence="1" type="ORF">E1091_00230</name>
</gene>
<evidence type="ECO:0000313" key="2">
    <source>
        <dbReference type="Proteomes" id="UP000295626"/>
    </source>
</evidence>
<dbReference type="SUPFAM" id="SSF143602">
    <property type="entry name" value="STIV B116-like"/>
    <property type="match status" value="1"/>
</dbReference>
<evidence type="ECO:0000313" key="1">
    <source>
        <dbReference type="EMBL" id="TDC02663.1"/>
    </source>
</evidence>
<dbReference type="InterPro" id="IPR037236">
    <property type="entry name" value="STIV_B116-like_sf"/>
</dbReference>
<dbReference type="InterPro" id="IPR015055">
    <property type="entry name" value="STIV_B116-like"/>
</dbReference>
<organism evidence="1 2">
    <name type="scientific">Micromonospora fluostatini</name>
    <dbReference type="NCBI Taxonomy" id="1629071"/>
    <lineage>
        <taxon>Bacteria</taxon>
        <taxon>Bacillati</taxon>
        <taxon>Actinomycetota</taxon>
        <taxon>Actinomycetes</taxon>
        <taxon>Micromonosporales</taxon>
        <taxon>Micromonosporaceae</taxon>
        <taxon>Micromonospora</taxon>
    </lineage>
</organism>
<dbReference type="EMBL" id="SMKE01000002">
    <property type="protein sequence ID" value="TDC02663.1"/>
    <property type="molecule type" value="Genomic_DNA"/>
</dbReference>
<sequence>MSPLPIAILNTSIVTTDGDYTVREITLEEAIAIAHSSEIDSAVGHDATAALLTELLGVAVPVNRQMFAQRPGQKALVFKLNGRPAPGVELDLAGLEQVGYTFKLLTRTA</sequence>
<protein>
    <submittedName>
        <fullName evidence="1">DUF1874 domain-containing protein</fullName>
    </submittedName>
</protein>
<dbReference type="Gene3D" id="3.40.50.11170">
    <property type="entry name" value="Uncharacterised protein PF08960, DUF1874"/>
    <property type="match status" value="1"/>
</dbReference>
<dbReference type="Pfam" id="PF08960">
    <property type="entry name" value="STIV_B116-like"/>
    <property type="match status" value="1"/>
</dbReference>
<reference evidence="1 2" key="1">
    <citation type="submission" date="2019-02" db="EMBL/GenBank/DDBJ databases">
        <title>Draft genome sequences of novel Actinobacteria.</title>
        <authorList>
            <person name="Sahin N."/>
            <person name="Ay H."/>
            <person name="Saygin H."/>
        </authorList>
    </citation>
    <scope>NUCLEOTIDE SEQUENCE [LARGE SCALE GENOMIC DNA]</scope>
    <source>
        <strain evidence="1 2">JCM 30529</strain>
    </source>
</reference>
<proteinExistence type="predicted"/>
<keyword evidence="2" id="KW-1185">Reference proteome</keyword>